<organism evidence="2 3">
    <name type="scientific">Streptomyces roseoviridis</name>
    <dbReference type="NCBI Taxonomy" id="67361"/>
    <lineage>
        <taxon>Bacteria</taxon>
        <taxon>Bacillati</taxon>
        <taxon>Actinomycetota</taxon>
        <taxon>Actinomycetes</taxon>
        <taxon>Kitasatosporales</taxon>
        <taxon>Streptomycetaceae</taxon>
        <taxon>Streptomyces</taxon>
    </lineage>
</organism>
<dbReference type="SUPFAM" id="SSF47413">
    <property type="entry name" value="lambda repressor-like DNA-binding domains"/>
    <property type="match status" value="1"/>
</dbReference>
<comment type="caution">
    <text evidence="2">The sequence shown here is derived from an EMBL/GenBank/DDBJ whole genome shotgun (WGS) entry which is preliminary data.</text>
</comment>
<dbReference type="SMART" id="SM00530">
    <property type="entry name" value="HTH_XRE"/>
    <property type="match status" value="1"/>
</dbReference>
<dbReference type="Pfam" id="PF19054">
    <property type="entry name" value="DUF5753"/>
    <property type="match status" value="1"/>
</dbReference>
<evidence type="ECO:0000259" key="1">
    <source>
        <dbReference type="PROSITE" id="PS50943"/>
    </source>
</evidence>
<dbReference type="RefSeq" id="WP_345486407.1">
    <property type="nucleotide sequence ID" value="NZ_BAAAWU010000001.1"/>
</dbReference>
<name>A0ABV5QJ08_9ACTN</name>
<gene>
    <name evidence="2" type="ORF">ACFFTP_04640</name>
</gene>
<evidence type="ECO:0000313" key="3">
    <source>
        <dbReference type="Proteomes" id="UP001589716"/>
    </source>
</evidence>
<dbReference type="Gene3D" id="1.10.260.40">
    <property type="entry name" value="lambda repressor-like DNA-binding domains"/>
    <property type="match status" value="1"/>
</dbReference>
<keyword evidence="3" id="KW-1185">Reference proteome</keyword>
<reference evidence="2 3" key="1">
    <citation type="submission" date="2024-09" db="EMBL/GenBank/DDBJ databases">
        <authorList>
            <person name="Sun Q."/>
            <person name="Mori K."/>
        </authorList>
    </citation>
    <scope>NUCLEOTIDE SEQUENCE [LARGE SCALE GENOMIC DNA]</scope>
    <source>
        <strain evidence="2 3">JCM 4414</strain>
    </source>
</reference>
<dbReference type="Pfam" id="PF13560">
    <property type="entry name" value="HTH_31"/>
    <property type="match status" value="1"/>
</dbReference>
<protein>
    <submittedName>
        <fullName evidence="2">Helix-turn-helix transcriptional regulator</fullName>
    </submittedName>
</protein>
<dbReference type="InterPro" id="IPR010982">
    <property type="entry name" value="Lambda_DNA-bd_dom_sf"/>
</dbReference>
<accession>A0ABV5QJ08</accession>
<sequence>MSGNEEERPERPSEVDGTAHLFRALGKIIKVLRKNAGLSQAELADATHCSEDLVSSVERGVRTPQPDFLIRADPVLGAGGVLTASVDDVREALARARVRHPDWFRSFAKEEAEAVALHYYAVQAVPGILQTRTYAEAVFRHRRPLYDEETLEKRISDRISRQVILDKWPAPTLSFVIEEAVLRRPLCGVEAFREQMRRLIEVAQRRTVHLQVLPFDCTEHPGLEGAFTLLTPKGRREVAYIESYSHARLITDPEEVRTYTERYGIIRAQALTSHESLDLIEKMLGEL</sequence>
<proteinExistence type="predicted"/>
<dbReference type="Proteomes" id="UP001589716">
    <property type="component" value="Unassembled WGS sequence"/>
</dbReference>
<dbReference type="PROSITE" id="PS50943">
    <property type="entry name" value="HTH_CROC1"/>
    <property type="match status" value="1"/>
</dbReference>
<evidence type="ECO:0000313" key="2">
    <source>
        <dbReference type="EMBL" id="MFB9553485.1"/>
    </source>
</evidence>
<dbReference type="EMBL" id="JBHMCT010000005">
    <property type="protein sequence ID" value="MFB9553485.1"/>
    <property type="molecule type" value="Genomic_DNA"/>
</dbReference>
<dbReference type="CDD" id="cd00093">
    <property type="entry name" value="HTH_XRE"/>
    <property type="match status" value="1"/>
</dbReference>
<dbReference type="InterPro" id="IPR001387">
    <property type="entry name" value="Cro/C1-type_HTH"/>
</dbReference>
<feature type="domain" description="HTH cro/C1-type" evidence="1">
    <location>
        <begin position="29"/>
        <end position="71"/>
    </location>
</feature>
<dbReference type="InterPro" id="IPR043917">
    <property type="entry name" value="DUF5753"/>
</dbReference>